<dbReference type="AlphaFoldDB" id="E3GF75"/>
<dbReference type="InterPro" id="IPR023095">
    <property type="entry name" value="Ade_MeTrfase_dom_2"/>
</dbReference>
<dbReference type="GO" id="GO:0043565">
    <property type="term" value="F:sequence-specific DNA binding"/>
    <property type="evidence" value="ECO:0007669"/>
    <property type="project" value="TreeGrafter"/>
</dbReference>
<evidence type="ECO:0000256" key="5">
    <source>
        <dbReference type="ARBA" id="ARBA00022691"/>
    </source>
</evidence>
<dbReference type="eggNOG" id="COG0338">
    <property type="taxonomic scope" value="Bacteria"/>
</dbReference>
<accession>E3GF75</accession>
<reference key="1">
    <citation type="submission" date="2010-09" db="EMBL/GenBank/DDBJ databases">
        <authorList>
            <person name="Roh H."/>
            <person name="Ko H.-J."/>
            <person name="Kim D."/>
            <person name="Choi D.G."/>
            <person name="Park S."/>
            <person name="Kim S."/>
            <person name="Kim K.H."/>
            <person name="Chang I.S."/>
            <person name="Choi I.-G."/>
        </authorList>
    </citation>
    <scope>NUCLEOTIDE SEQUENCE</scope>
    <source>
        <strain>KIST612</strain>
    </source>
</reference>
<keyword evidence="5" id="KW-0949">S-adenosyl-L-methionine</keyword>
<dbReference type="GO" id="GO:0032259">
    <property type="term" value="P:methylation"/>
    <property type="evidence" value="ECO:0007669"/>
    <property type="project" value="UniProtKB-KW"/>
</dbReference>
<reference evidence="7 8" key="2">
    <citation type="journal article" date="2011" name="J. Bacteriol.">
        <title>Complete genome sequence of a carbon monoxide-utilizing acetogen, Eubacterium limosum KIST612.</title>
        <authorList>
            <person name="Roh H."/>
            <person name="Ko H.J."/>
            <person name="Kim D."/>
            <person name="Choi D.G."/>
            <person name="Park S."/>
            <person name="Kim S."/>
            <person name="Chang I.S."/>
            <person name="Choi I.G."/>
        </authorList>
    </citation>
    <scope>NUCLEOTIDE SEQUENCE [LARGE SCALE GENOMIC DNA]</scope>
    <source>
        <strain evidence="7 8">KIST612</strain>
    </source>
</reference>
<dbReference type="Proteomes" id="UP000006873">
    <property type="component" value="Chromosome"/>
</dbReference>
<dbReference type="Gene3D" id="1.10.1020.10">
    <property type="entry name" value="Adenine-specific Methyltransferase, Domain 2"/>
    <property type="match status" value="1"/>
</dbReference>
<evidence type="ECO:0000256" key="1">
    <source>
        <dbReference type="ARBA" id="ARBA00006594"/>
    </source>
</evidence>
<dbReference type="InterPro" id="IPR012327">
    <property type="entry name" value="MeTrfase_D12"/>
</dbReference>
<dbReference type="GO" id="GO:1904047">
    <property type="term" value="F:S-adenosyl-L-methionine binding"/>
    <property type="evidence" value="ECO:0007669"/>
    <property type="project" value="TreeGrafter"/>
</dbReference>
<evidence type="ECO:0000313" key="8">
    <source>
        <dbReference type="Proteomes" id="UP000006873"/>
    </source>
</evidence>
<protein>
    <recommendedName>
        <fullName evidence="2">site-specific DNA-methyltransferase (adenine-specific)</fullName>
        <ecNumber evidence="2">2.1.1.72</ecNumber>
    </recommendedName>
</protein>
<evidence type="ECO:0000313" key="7">
    <source>
        <dbReference type="EMBL" id="ADO38209.1"/>
    </source>
</evidence>
<gene>
    <name evidence="7" type="ordered locus">ELI_3240</name>
</gene>
<dbReference type="PIRSF" id="PIRSF000398">
    <property type="entry name" value="M_m6A_EcoRV"/>
    <property type="match status" value="1"/>
</dbReference>
<dbReference type="GO" id="GO:0009307">
    <property type="term" value="P:DNA restriction-modification system"/>
    <property type="evidence" value="ECO:0007669"/>
    <property type="project" value="InterPro"/>
</dbReference>
<evidence type="ECO:0000256" key="6">
    <source>
        <dbReference type="ARBA" id="ARBA00047942"/>
    </source>
</evidence>
<proteinExistence type="inferred from homology"/>
<name>E3GF75_9FIRM</name>
<dbReference type="EMBL" id="CP002273">
    <property type="protein sequence ID" value="ADO38209.1"/>
    <property type="molecule type" value="Genomic_DNA"/>
</dbReference>
<dbReference type="PANTHER" id="PTHR30481">
    <property type="entry name" value="DNA ADENINE METHYLASE"/>
    <property type="match status" value="1"/>
</dbReference>
<dbReference type="REBASE" id="28492">
    <property type="entry name" value="M.EliKORF3240P"/>
</dbReference>
<keyword evidence="8" id="KW-1185">Reference proteome</keyword>
<dbReference type="GO" id="GO:0009007">
    <property type="term" value="F:site-specific DNA-methyltransferase (adenine-specific) activity"/>
    <property type="evidence" value="ECO:0007669"/>
    <property type="project" value="UniProtKB-EC"/>
</dbReference>
<keyword evidence="4" id="KW-0808">Transferase</keyword>
<dbReference type="RefSeq" id="WP_013381519.1">
    <property type="nucleotide sequence ID" value="NC_014624.2"/>
</dbReference>
<evidence type="ECO:0000256" key="2">
    <source>
        <dbReference type="ARBA" id="ARBA00011900"/>
    </source>
</evidence>
<comment type="similarity">
    <text evidence="1">Belongs to the N(4)/N(6)-methyltransferase family.</text>
</comment>
<keyword evidence="3 7" id="KW-0489">Methyltransferase</keyword>
<organism evidence="7 8">
    <name type="scientific">Eubacterium callanderi</name>
    <dbReference type="NCBI Taxonomy" id="53442"/>
    <lineage>
        <taxon>Bacteria</taxon>
        <taxon>Bacillati</taxon>
        <taxon>Bacillota</taxon>
        <taxon>Clostridia</taxon>
        <taxon>Eubacteriales</taxon>
        <taxon>Eubacteriaceae</taxon>
        <taxon>Eubacterium</taxon>
    </lineage>
</organism>
<dbReference type="EC" id="2.1.1.72" evidence="2"/>
<dbReference type="HOGENOM" id="CLU_063430_4_0_9"/>
<dbReference type="PANTHER" id="PTHR30481:SF2">
    <property type="entry name" value="SITE-SPECIFIC DNA-METHYLTRANSFERASE (ADENINE-SPECIFIC)"/>
    <property type="match status" value="1"/>
</dbReference>
<dbReference type="SUPFAM" id="SSF53335">
    <property type="entry name" value="S-adenosyl-L-methionine-dependent methyltransferases"/>
    <property type="match status" value="1"/>
</dbReference>
<evidence type="ECO:0000256" key="4">
    <source>
        <dbReference type="ARBA" id="ARBA00022679"/>
    </source>
</evidence>
<dbReference type="Pfam" id="PF02086">
    <property type="entry name" value="MethyltransfD12"/>
    <property type="match status" value="1"/>
</dbReference>
<dbReference type="Gene3D" id="3.40.50.150">
    <property type="entry name" value="Vaccinia Virus protein VP39"/>
    <property type="match status" value="1"/>
</dbReference>
<dbReference type="InterPro" id="IPR029063">
    <property type="entry name" value="SAM-dependent_MTases_sf"/>
</dbReference>
<dbReference type="KEGG" id="elm:ELI_3240"/>
<dbReference type="GO" id="GO:0006298">
    <property type="term" value="P:mismatch repair"/>
    <property type="evidence" value="ECO:0007669"/>
    <property type="project" value="TreeGrafter"/>
</dbReference>
<evidence type="ECO:0000256" key="3">
    <source>
        <dbReference type="ARBA" id="ARBA00022603"/>
    </source>
</evidence>
<dbReference type="InterPro" id="IPR012263">
    <property type="entry name" value="M_m6A_EcoRV"/>
</dbReference>
<comment type="catalytic activity">
    <reaction evidence="6">
        <text>a 2'-deoxyadenosine in DNA + S-adenosyl-L-methionine = an N(6)-methyl-2'-deoxyadenosine in DNA + S-adenosyl-L-homocysteine + H(+)</text>
        <dbReference type="Rhea" id="RHEA:15197"/>
        <dbReference type="Rhea" id="RHEA-COMP:12418"/>
        <dbReference type="Rhea" id="RHEA-COMP:12419"/>
        <dbReference type="ChEBI" id="CHEBI:15378"/>
        <dbReference type="ChEBI" id="CHEBI:57856"/>
        <dbReference type="ChEBI" id="CHEBI:59789"/>
        <dbReference type="ChEBI" id="CHEBI:90615"/>
        <dbReference type="ChEBI" id="CHEBI:90616"/>
        <dbReference type="EC" id="2.1.1.72"/>
    </reaction>
</comment>
<sequence length="289" mass="33721">MPHTKSPLRYPGGKTQLYKFVSHLLSINEIENGVYIEPFSGGAGLALRLLLDHTVERIVINDFDPSIHAFWHSILNNTEAFINLVQNTPVTLDEWHHQRDVYTNNHEDPQSLENGFATFFLNRTNRSGIITGGPIGGNSQDGRYLIDCRYNAENLVKKIQTIAHLADRIDLYFNDATDLINNVILNENPKNTFCFFDPPYYEQGQKLYTNYFTHEDHQQLHDAIINLRDYFWITTYDHAEEVANIYADTECYEYHLQYSAQRKRIEQEYLFSNLNTSLESYERVNLSRL</sequence>
<dbReference type="GeneID" id="68364227"/>
<dbReference type="PRINTS" id="PR00505">
    <property type="entry name" value="D12N6MTFRASE"/>
</dbReference>